<reference evidence="1" key="1">
    <citation type="submission" date="2020-04" db="EMBL/GenBank/DDBJ databases">
        <authorList>
            <person name="Sombolestani A."/>
        </authorList>
    </citation>
    <scope>NUCLEOTIDE SEQUENCE</scope>
    <source>
        <strain evidence="1">LMG1408</strain>
    </source>
</reference>
<accession>A0AB35ARH8</accession>
<evidence type="ECO:0000313" key="2">
    <source>
        <dbReference type="Proteomes" id="UP000603665"/>
    </source>
</evidence>
<proteinExistence type="predicted"/>
<dbReference type="Gene3D" id="3.30.2020.40">
    <property type="entry name" value="Uncharacterised protein PF10387, DUF2442"/>
    <property type="match status" value="1"/>
</dbReference>
<reference evidence="1" key="2">
    <citation type="submission" date="2023-10" db="EMBL/GenBank/DDBJ databases">
        <title>Description of novel Gluconobacter species.</title>
        <authorList>
            <person name="Cleenwerck I."/>
            <person name="Cnockaert M."/>
            <person name="Borremans W."/>
            <person name="Wieme A.D."/>
            <person name="De Vuyst L."/>
            <person name="Vandamme P."/>
        </authorList>
    </citation>
    <scope>NUCLEOTIDE SEQUENCE</scope>
    <source>
        <strain evidence="1">LMG1408</strain>
    </source>
</reference>
<sequence>MARSEELKSAREAGDAYAKATPGVSAAGYDATTGRITIELTNGARFEFPARKIQGLQNATDAQLAKVERMGRYALCWDDLNADILVPELMAGIFGTRAFMASQAGKTLSAAKSAAARRNGAKGGRPRKVA</sequence>
<dbReference type="Proteomes" id="UP000603665">
    <property type="component" value="Unassembled WGS sequence"/>
</dbReference>
<dbReference type="RefSeq" id="WP_011252924.1">
    <property type="nucleotide sequence ID" value="NZ_BJNM01000090.1"/>
</dbReference>
<dbReference type="Pfam" id="PF10387">
    <property type="entry name" value="DUF2442"/>
    <property type="match status" value="1"/>
</dbReference>
<name>A0AB35ARH8_GLUOY</name>
<evidence type="ECO:0000313" key="1">
    <source>
        <dbReference type="EMBL" id="MBF0857578.1"/>
    </source>
</evidence>
<dbReference type="AlphaFoldDB" id="A0AB35ARH8"/>
<organism evidence="1 2">
    <name type="scientific">Gluconobacter oxydans</name>
    <name type="common">Gluconobacter suboxydans</name>
    <dbReference type="NCBI Taxonomy" id="442"/>
    <lineage>
        <taxon>Bacteria</taxon>
        <taxon>Pseudomonadati</taxon>
        <taxon>Pseudomonadota</taxon>
        <taxon>Alphaproteobacteria</taxon>
        <taxon>Acetobacterales</taxon>
        <taxon>Acetobacteraceae</taxon>
        <taxon>Gluconobacter</taxon>
    </lineage>
</organism>
<comment type="caution">
    <text evidence="1">The sequence shown here is derived from an EMBL/GenBank/DDBJ whole genome shotgun (WGS) entry which is preliminary data.</text>
</comment>
<dbReference type="InterPro" id="IPR018841">
    <property type="entry name" value="DUF2442"/>
</dbReference>
<protein>
    <submittedName>
        <fullName evidence="1">DUF2442 domain-containing protein</fullName>
    </submittedName>
</protein>
<gene>
    <name evidence="1" type="ORF">HKD20_14005</name>
</gene>
<dbReference type="EMBL" id="JABCQL010000083">
    <property type="protein sequence ID" value="MBF0857578.1"/>
    <property type="molecule type" value="Genomic_DNA"/>
</dbReference>